<feature type="compositionally biased region" description="Basic and acidic residues" evidence="4">
    <location>
        <begin position="131"/>
        <end position="166"/>
    </location>
</feature>
<proteinExistence type="predicted"/>
<dbReference type="Proteomes" id="UP001164746">
    <property type="component" value="Chromosome 4"/>
</dbReference>
<name>A0ABY7DY92_MYAAR</name>
<gene>
    <name evidence="6" type="ORF">MAR_009278</name>
</gene>
<keyword evidence="7" id="KW-1185">Reference proteome</keyword>
<dbReference type="InterPro" id="IPR033276">
    <property type="entry name" value="BB"/>
</dbReference>
<dbReference type="SMART" id="SM00184">
    <property type="entry name" value="RING"/>
    <property type="match status" value="1"/>
</dbReference>
<feature type="compositionally biased region" description="Basic residues" evidence="4">
    <location>
        <begin position="27"/>
        <end position="36"/>
    </location>
</feature>
<evidence type="ECO:0000256" key="3">
    <source>
        <dbReference type="PROSITE-ProRule" id="PRU00175"/>
    </source>
</evidence>
<evidence type="ECO:0000313" key="7">
    <source>
        <dbReference type="Proteomes" id="UP001164746"/>
    </source>
</evidence>
<reference evidence="6" key="1">
    <citation type="submission" date="2022-11" db="EMBL/GenBank/DDBJ databases">
        <title>Centuries of genome instability and evolution in soft-shell clam transmissible cancer (bioRxiv).</title>
        <authorList>
            <person name="Hart S.F.M."/>
            <person name="Yonemitsu M.A."/>
            <person name="Giersch R.M."/>
            <person name="Beal B.F."/>
            <person name="Arriagada G."/>
            <person name="Davis B.W."/>
            <person name="Ostrander E.A."/>
            <person name="Goff S.P."/>
            <person name="Metzger M.J."/>
        </authorList>
    </citation>
    <scope>NUCLEOTIDE SEQUENCE</scope>
    <source>
        <strain evidence="6">MELC-2E11</strain>
        <tissue evidence="6">Siphon/mantle</tissue>
    </source>
</reference>
<feature type="region of interest" description="Disordered" evidence="4">
    <location>
        <begin position="79"/>
        <end position="113"/>
    </location>
</feature>
<feature type="region of interest" description="Disordered" evidence="4">
    <location>
        <begin position="18"/>
        <end position="65"/>
    </location>
</feature>
<evidence type="ECO:0000256" key="1">
    <source>
        <dbReference type="ARBA" id="ARBA00022771"/>
    </source>
</evidence>
<protein>
    <submittedName>
        <fullName evidence="6">RNF6-like protein</fullName>
    </submittedName>
</protein>
<dbReference type="CDD" id="cd16454">
    <property type="entry name" value="RING-H2_PA-TM-RING"/>
    <property type="match status" value="1"/>
</dbReference>
<organism evidence="6 7">
    <name type="scientific">Mya arenaria</name>
    <name type="common">Soft-shell clam</name>
    <dbReference type="NCBI Taxonomy" id="6604"/>
    <lineage>
        <taxon>Eukaryota</taxon>
        <taxon>Metazoa</taxon>
        <taxon>Spiralia</taxon>
        <taxon>Lophotrochozoa</taxon>
        <taxon>Mollusca</taxon>
        <taxon>Bivalvia</taxon>
        <taxon>Autobranchia</taxon>
        <taxon>Heteroconchia</taxon>
        <taxon>Euheterodonta</taxon>
        <taxon>Imparidentia</taxon>
        <taxon>Neoheterodontei</taxon>
        <taxon>Myida</taxon>
        <taxon>Myoidea</taxon>
        <taxon>Myidae</taxon>
        <taxon>Mya</taxon>
    </lineage>
</organism>
<dbReference type="PANTHER" id="PTHR46400">
    <property type="entry name" value="RING/U-BOX SUPERFAMILY PROTEIN"/>
    <property type="match status" value="1"/>
</dbReference>
<feature type="domain" description="RING-type" evidence="5">
    <location>
        <begin position="276"/>
        <end position="317"/>
    </location>
</feature>
<dbReference type="Gene3D" id="3.30.40.10">
    <property type="entry name" value="Zinc/RING finger domain, C3HC4 (zinc finger)"/>
    <property type="match status" value="1"/>
</dbReference>
<keyword evidence="1 3" id="KW-0863">Zinc-finger</keyword>
<evidence type="ECO:0000313" key="6">
    <source>
        <dbReference type="EMBL" id="WAR02720.1"/>
    </source>
</evidence>
<dbReference type="PROSITE" id="PS50089">
    <property type="entry name" value="ZF_RING_2"/>
    <property type="match status" value="1"/>
</dbReference>
<dbReference type="EMBL" id="CP111015">
    <property type="protein sequence ID" value="WAR02720.1"/>
    <property type="molecule type" value="Genomic_DNA"/>
</dbReference>
<evidence type="ECO:0000256" key="4">
    <source>
        <dbReference type="SAM" id="MobiDB-lite"/>
    </source>
</evidence>
<sequence>MEEQEQQDRMFALAVQESITQEERAKRGGQHCRNRGRGSFLHQNRNQRSRGIGRGQGQDRTHQGTFDHELALSLKLEESERKPAWNSDGCTLKDPTQAEMAQRDGQHGRNRGWRGFRNQICHIFRGMGRGHGQERTHQKTVDHKLALSPHREEDKKKGVGNRDDGARPNVVPPVAPQSAVAASLQELQHPHQSQLGDLDAAQLQSQNHHRSQLGRRGNIVRAPAMPDVSVLNDDINGYEALLELEERNVARGLTTKECSKLPTKRYRQTDRQSEGCSVCMDEYKTGDTQKTLPCLHVFHDSCIDPWLKNSARCPVCREVVHVS</sequence>
<dbReference type="InterPro" id="IPR013083">
    <property type="entry name" value="Znf_RING/FYVE/PHD"/>
</dbReference>
<feature type="region of interest" description="Disordered" evidence="4">
    <location>
        <begin position="128"/>
        <end position="173"/>
    </location>
</feature>
<keyword evidence="2" id="KW-0862">Zinc</keyword>
<dbReference type="PANTHER" id="PTHR46400:SF5">
    <property type="entry name" value="RING-TYPE DOMAIN-CONTAINING PROTEIN"/>
    <property type="match status" value="1"/>
</dbReference>
<dbReference type="InterPro" id="IPR001841">
    <property type="entry name" value="Znf_RING"/>
</dbReference>
<dbReference type="SUPFAM" id="SSF57850">
    <property type="entry name" value="RING/U-box"/>
    <property type="match status" value="1"/>
</dbReference>
<evidence type="ECO:0000259" key="5">
    <source>
        <dbReference type="PROSITE" id="PS50089"/>
    </source>
</evidence>
<evidence type="ECO:0000256" key="2">
    <source>
        <dbReference type="ARBA" id="ARBA00022833"/>
    </source>
</evidence>
<dbReference type="Pfam" id="PF13639">
    <property type="entry name" value="zf-RING_2"/>
    <property type="match status" value="1"/>
</dbReference>
<keyword evidence="1 3" id="KW-0479">Metal-binding</keyword>
<accession>A0ABY7DY92</accession>